<dbReference type="GO" id="GO:0008270">
    <property type="term" value="F:zinc ion binding"/>
    <property type="evidence" value="ECO:0007669"/>
    <property type="project" value="InterPro"/>
</dbReference>
<proteinExistence type="inferred from homology"/>
<keyword evidence="2 4" id="KW-0862">Zinc</keyword>
<dbReference type="EC" id="1.1.1.301" evidence="6"/>
<evidence type="ECO:0000256" key="1">
    <source>
        <dbReference type="ARBA" id="ARBA00022723"/>
    </source>
</evidence>
<dbReference type="AlphaFoldDB" id="A0A0G3EGQ5"/>
<dbReference type="Proteomes" id="UP000035268">
    <property type="component" value="Chromosome"/>
</dbReference>
<dbReference type="InterPro" id="IPR013149">
    <property type="entry name" value="ADH-like_C"/>
</dbReference>
<dbReference type="Pfam" id="PF08240">
    <property type="entry name" value="ADH_N"/>
    <property type="match status" value="1"/>
</dbReference>
<protein>
    <submittedName>
        <fullName evidence="6">D-arabitol-phosphate dehydrogenase</fullName>
        <ecNumber evidence="6">1.1.1.301</ecNumber>
    </submittedName>
</protein>
<name>A0A0G3EGQ5_9BACT</name>
<dbReference type="SMART" id="SM00829">
    <property type="entry name" value="PKS_ER"/>
    <property type="match status" value="1"/>
</dbReference>
<dbReference type="Gene3D" id="3.90.180.10">
    <property type="entry name" value="Medium-chain alcohol dehydrogenases, catalytic domain"/>
    <property type="match status" value="2"/>
</dbReference>
<evidence type="ECO:0000313" key="6">
    <source>
        <dbReference type="EMBL" id="AKJ64607.1"/>
    </source>
</evidence>
<accession>A0A0G3EGQ5</accession>
<reference evidence="7" key="1">
    <citation type="submission" date="2015-02" db="EMBL/GenBank/DDBJ databases">
        <title>Description and complete genome sequence of the first cultured representative of the subdivision 5 of the Verrucomicrobia phylum.</title>
        <authorList>
            <person name="Spring S."/>
            <person name="Bunk B."/>
            <person name="Sproer C."/>
            <person name="Klenk H.-P."/>
        </authorList>
    </citation>
    <scope>NUCLEOTIDE SEQUENCE [LARGE SCALE GENOMIC DNA]</scope>
    <source>
        <strain evidence="7">L21-Fru-AB</strain>
    </source>
</reference>
<evidence type="ECO:0000313" key="7">
    <source>
        <dbReference type="Proteomes" id="UP000035268"/>
    </source>
</evidence>
<dbReference type="InterPro" id="IPR020843">
    <property type="entry name" value="ER"/>
</dbReference>
<dbReference type="SUPFAM" id="SSF51735">
    <property type="entry name" value="NAD(P)-binding Rossmann-fold domains"/>
    <property type="match status" value="1"/>
</dbReference>
<keyword evidence="1 4" id="KW-0479">Metal-binding</keyword>
<dbReference type="InterPro" id="IPR036291">
    <property type="entry name" value="NAD(P)-bd_dom_sf"/>
</dbReference>
<dbReference type="Pfam" id="PF00107">
    <property type="entry name" value="ADH_zinc_N"/>
    <property type="match status" value="1"/>
</dbReference>
<gene>
    <name evidence="6" type="ORF">L21SP4_01359</name>
</gene>
<reference evidence="6 7" key="2">
    <citation type="journal article" date="2016" name="ISME J.">
        <title>Characterization of the first cultured representative of Verrucomicrobia subdivision 5 indicates the proposal of a novel phylum.</title>
        <authorList>
            <person name="Spring S."/>
            <person name="Bunk B."/>
            <person name="Sproer C."/>
            <person name="Schumann P."/>
            <person name="Rohde M."/>
            <person name="Tindall B.J."/>
            <person name="Klenk H.P."/>
        </authorList>
    </citation>
    <scope>NUCLEOTIDE SEQUENCE [LARGE SCALE GENOMIC DNA]</scope>
    <source>
        <strain evidence="6 7">L21-Fru-AB</strain>
    </source>
</reference>
<feature type="domain" description="Enoyl reductase (ER)" evidence="5">
    <location>
        <begin position="16"/>
        <end position="315"/>
    </location>
</feature>
<dbReference type="SUPFAM" id="SSF50129">
    <property type="entry name" value="GroES-like"/>
    <property type="match status" value="1"/>
</dbReference>
<keyword evidence="7" id="KW-1185">Reference proteome</keyword>
<dbReference type="EMBL" id="CP010904">
    <property type="protein sequence ID" value="AKJ64607.1"/>
    <property type="molecule type" value="Genomic_DNA"/>
</dbReference>
<comment type="similarity">
    <text evidence="4">Belongs to the zinc-containing alcohol dehydrogenase family.</text>
</comment>
<dbReference type="InterPro" id="IPR050129">
    <property type="entry name" value="Zn_alcohol_dh"/>
</dbReference>
<evidence type="ECO:0000259" key="5">
    <source>
        <dbReference type="SMART" id="SM00829"/>
    </source>
</evidence>
<dbReference type="InterPro" id="IPR011032">
    <property type="entry name" value="GroES-like_sf"/>
</dbReference>
<sequence>MTEERTMTAAVLREPGRLSIERVPVPEPAENEVLIRVRINTLCSATDSEVIAGIRKEGMNSILGHEMAGTVERTGSRVTRFAPGDRVTIDAWGSYAGYVCVPEDRVLPVPEALTWEEASLGELTYKVTHMALGRIVPGDTAVVLGQGPAGLLYTQFCRLSGASRVVVTDPSPMKRKLALELGADEALDPACEDLPGQVMAATGGRGGDVVIEASGRAAAAELAPRVTRPYGATIIQFGVVAEPVRYVFMRMHDKGHTLLSYGSFKDRTDRFSFERALQLLAERRIRVDRFITHTYPLSEINEAFETYARDINHVIKVRITSEEEG</sequence>
<evidence type="ECO:0000256" key="3">
    <source>
        <dbReference type="ARBA" id="ARBA00023002"/>
    </source>
</evidence>
<dbReference type="PANTHER" id="PTHR43401">
    <property type="entry name" value="L-THREONINE 3-DEHYDROGENASE"/>
    <property type="match status" value="1"/>
</dbReference>
<dbReference type="InterPro" id="IPR002328">
    <property type="entry name" value="ADH_Zn_CS"/>
</dbReference>
<keyword evidence="3 6" id="KW-0560">Oxidoreductase</keyword>
<dbReference type="GO" id="GO:0016616">
    <property type="term" value="F:oxidoreductase activity, acting on the CH-OH group of donors, NAD or NADP as acceptor"/>
    <property type="evidence" value="ECO:0007669"/>
    <property type="project" value="UniProtKB-ARBA"/>
</dbReference>
<comment type="cofactor">
    <cofactor evidence="4">
        <name>Zn(2+)</name>
        <dbReference type="ChEBI" id="CHEBI:29105"/>
    </cofactor>
</comment>
<dbReference type="KEGG" id="vbl:L21SP4_01359"/>
<dbReference type="STRING" id="1307763.L21SP4_01359"/>
<dbReference type="InterPro" id="IPR013154">
    <property type="entry name" value="ADH-like_N"/>
</dbReference>
<organism evidence="6 7">
    <name type="scientific">Kiritimatiella glycovorans</name>
    <dbReference type="NCBI Taxonomy" id="1307763"/>
    <lineage>
        <taxon>Bacteria</taxon>
        <taxon>Pseudomonadati</taxon>
        <taxon>Kiritimatiellota</taxon>
        <taxon>Kiritimatiellia</taxon>
        <taxon>Kiritimatiellales</taxon>
        <taxon>Kiritimatiellaceae</taxon>
        <taxon>Kiritimatiella</taxon>
    </lineage>
</organism>
<dbReference type="PROSITE" id="PS00059">
    <property type="entry name" value="ADH_ZINC"/>
    <property type="match status" value="1"/>
</dbReference>
<dbReference type="Gene3D" id="3.40.50.720">
    <property type="entry name" value="NAD(P)-binding Rossmann-like Domain"/>
    <property type="match status" value="1"/>
</dbReference>
<evidence type="ECO:0000256" key="2">
    <source>
        <dbReference type="ARBA" id="ARBA00022833"/>
    </source>
</evidence>
<dbReference type="PANTHER" id="PTHR43401:SF2">
    <property type="entry name" value="L-THREONINE 3-DEHYDROGENASE"/>
    <property type="match status" value="1"/>
</dbReference>
<evidence type="ECO:0000256" key="4">
    <source>
        <dbReference type="RuleBase" id="RU361277"/>
    </source>
</evidence>